<keyword evidence="4 5" id="KW-0472">Membrane</keyword>
<evidence type="ECO:0000313" key="6">
    <source>
        <dbReference type="EMBL" id="MFC4133948.1"/>
    </source>
</evidence>
<evidence type="ECO:0000256" key="5">
    <source>
        <dbReference type="SAM" id="Phobius"/>
    </source>
</evidence>
<proteinExistence type="predicted"/>
<keyword evidence="2 5" id="KW-0812">Transmembrane</keyword>
<keyword evidence="7" id="KW-1185">Reference proteome</keyword>
<protein>
    <submittedName>
        <fullName evidence="6">DoxX family protein</fullName>
    </submittedName>
</protein>
<evidence type="ECO:0000313" key="7">
    <source>
        <dbReference type="Proteomes" id="UP001595816"/>
    </source>
</evidence>
<dbReference type="Proteomes" id="UP001595816">
    <property type="component" value="Unassembled WGS sequence"/>
</dbReference>
<reference evidence="7" key="1">
    <citation type="journal article" date="2019" name="Int. J. Syst. Evol. Microbiol.">
        <title>The Global Catalogue of Microorganisms (GCM) 10K type strain sequencing project: providing services to taxonomists for standard genome sequencing and annotation.</title>
        <authorList>
            <consortium name="The Broad Institute Genomics Platform"/>
            <consortium name="The Broad Institute Genome Sequencing Center for Infectious Disease"/>
            <person name="Wu L."/>
            <person name="Ma J."/>
        </authorList>
    </citation>
    <scope>NUCLEOTIDE SEQUENCE [LARGE SCALE GENOMIC DNA]</scope>
    <source>
        <strain evidence="7">CGMCC 4.7289</strain>
    </source>
</reference>
<comment type="subcellular location">
    <subcellularLocation>
        <location evidence="1">Membrane</location>
        <topology evidence="1">Multi-pass membrane protein</topology>
    </subcellularLocation>
</comment>
<feature type="transmembrane region" description="Helical" evidence="5">
    <location>
        <begin position="69"/>
        <end position="89"/>
    </location>
</feature>
<evidence type="ECO:0000256" key="1">
    <source>
        <dbReference type="ARBA" id="ARBA00004141"/>
    </source>
</evidence>
<dbReference type="Pfam" id="PF13564">
    <property type="entry name" value="DoxX_2"/>
    <property type="match status" value="1"/>
</dbReference>
<gene>
    <name evidence="6" type="ORF">ACFOZ4_25330</name>
</gene>
<name>A0ABV8LTU6_9ACTN</name>
<dbReference type="InterPro" id="IPR032808">
    <property type="entry name" value="DoxX"/>
</dbReference>
<dbReference type="EMBL" id="JBHSAY010000015">
    <property type="protein sequence ID" value="MFC4133948.1"/>
    <property type="molecule type" value="Genomic_DNA"/>
</dbReference>
<evidence type="ECO:0000256" key="3">
    <source>
        <dbReference type="ARBA" id="ARBA00022989"/>
    </source>
</evidence>
<comment type="caution">
    <text evidence="6">The sequence shown here is derived from an EMBL/GenBank/DDBJ whole genome shotgun (WGS) entry which is preliminary data.</text>
</comment>
<accession>A0ABV8LTU6</accession>
<evidence type="ECO:0000256" key="2">
    <source>
        <dbReference type="ARBA" id="ARBA00022692"/>
    </source>
</evidence>
<dbReference type="RefSeq" id="WP_253761852.1">
    <property type="nucleotide sequence ID" value="NZ_JAMZDZ010000001.1"/>
</dbReference>
<evidence type="ECO:0000256" key="4">
    <source>
        <dbReference type="ARBA" id="ARBA00023136"/>
    </source>
</evidence>
<feature type="transmembrane region" description="Helical" evidence="5">
    <location>
        <begin position="95"/>
        <end position="114"/>
    </location>
</feature>
<keyword evidence="3 5" id="KW-1133">Transmembrane helix</keyword>
<feature type="transmembrane region" description="Helical" evidence="5">
    <location>
        <begin position="43"/>
        <end position="62"/>
    </location>
</feature>
<organism evidence="6 7">
    <name type="scientific">Hamadaea flava</name>
    <dbReference type="NCBI Taxonomy" id="1742688"/>
    <lineage>
        <taxon>Bacteria</taxon>
        <taxon>Bacillati</taxon>
        <taxon>Actinomycetota</taxon>
        <taxon>Actinomycetes</taxon>
        <taxon>Micromonosporales</taxon>
        <taxon>Micromonosporaceae</taxon>
        <taxon>Hamadaea</taxon>
    </lineage>
</organism>
<sequence length="116" mass="11756">MFAATIAVTAALAALLAYAAIRKLSHEPSVVASYARVGVPERRLNLLAAILIAGAAGALAGLVWAPLGIAAGACLVLYFALAVGAHVRFHDLAHIGPPIVLLMRAAAALALRLLTG</sequence>